<dbReference type="Gene3D" id="3.90.1200.10">
    <property type="match status" value="1"/>
</dbReference>
<reference evidence="4" key="1">
    <citation type="journal article" date="2020" name="Stud. Mycol.">
        <title>101 Dothideomycetes genomes: a test case for predicting lifestyles and emergence of pathogens.</title>
        <authorList>
            <person name="Haridas S."/>
            <person name="Albert R."/>
            <person name="Binder M."/>
            <person name="Bloem J."/>
            <person name="Labutti K."/>
            <person name="Salamov A."/>
            <person name="Andreopoulos B."/>
            <person name="Baker S."/>
            <person name="Barry K."/>
            <person name="Bills G."/>
            <person name="Bluhm B."/>
            <person name="Cannon C."/>
            <person name="Castanera R."/>
            <person name="Culley D."/>
            <person name="Daum C."/>
            <person name="Ezra D."/>
            <person name="Gonzalez J."/>
            <person name="Henrissat B."/>
            <person name="Kuo A."/>
            <person name="Liang C."/>
            <person name="Lipzen A."/>
            <person name="Lutzoni F."/>
            <person name="Magnuson J."/>
            <person name="Mondo S."/>
            <person name="Nolan M."/>
            <person name="Ohm R."/>
            <person name="Pangilinan J."/>
            <person name="Park H.-J."/>
            <person name="Ramirez L."/>
            <person name="Alfaro M."/>
            <person name="Sun H."/>
            <person name="Tritt A."/>
            <person name="Yoshinaga Y."/>
            <person name="Zwiers L.-H."/>
            <person name="Turgeon B."/>
            <person name="Goodwin S."/>
            <person name="Spatafora J."/>
            <person name="Crous P."/>
            <person name="Grigoriev I."/>
        </authorList>
    </citation>
    <scope>NUCLEOTIDE SEQUENCE</scope>
    <source>
        <strain evidence="4">CBS 101060</strain>
    </source>
</reference>
<evidence type="ECO:0000256" key="3">
    <source>
        <dbReference type="SAM" id="MobiDB-lite"/>
    </source>
</evidence>
<dbReference type="Proteomes" id="UP000799429">
    <property type="component" value="Unassembled WGS sequence"/>
</dbReference>
<dbReference type="EC" id="2.7.1.172" evidence="1"/>
<dbReference type="SUPFAM" id="SSF56112">
    <property type="entry name" value="Protein kinase-like (PK-like)"/>
    <property type="match status" value="1"/>
</dbReference>
<protein>
    <recommendedName>
        <fullName evidence="1">protein-ribulosamine 3-kinase</fullName>
        <ecNumber evidence="1">2.7.1.172</ecNumber>
    </recommendedName>
</protein>
<keyword evidence="5" id="KW-1185">Reference proteome</keyword>
<sequence length="320" mass="36221">MDSGEAKNRRYSLQVVKGAFPLDDTVIEALPLFTQILSVGNYAISGWTHISTMQFDGTSKEYLMKCARDGHGRIMMHREYASATEIEKVTLGLLPVPRAWGRFKSVSPKAKFGFHATTCDGRIAHNIAWEDSWENLFSKLLSGVASLNLEANGRHPGLEAATVYIINKVVPRLFGHLKSDGRQINPSLIHGDLKKGNVGTDSKPGKIIFFNPSAYYAHNEMELGMRRSTRDRAKIYTRHYLRKIQPSEPVKEFDDRNKLYSLKYNLNYSAEHSEGVARQTTYNDMCYLSEVYSPLEGLDTYDPQKDPQVTGEHMNINDNH</sequence>
<feature type="region of interest" description="Disordered" evidence="3">
    <location>
        <begin position="297"/>
        <end position="320"/>
    </location>
</feature>
<evidence type="ECO:0000313" key="4">
    <source>
        <dbReference type="EMBL" id="KAF2837068.1"/>
    </source>
</evidence>
<organism evidence="4 5">
    <name type="scientific">Patellaria atrata CBS 101060</name>
    <dbReference type="NCBI Taxonomy" id="1346257"/>
    <lineage>
        <taxon>Eukaryota</taxon>
        <taxon>Fungi</taxon>
        <taxon>Dikarya</taxon>
        <taxon>Ascomycota</taxon>
        <taxon>Pezizomycotina</taxon>
        <taxon>Dothideomycetes</taxon>
        <taxon>Dothideomycetes incertae sedis</taxon>
        <taxon>Patellariales</taxon>
        <taxon>Patellariaceae</taxon>
        <taxon>Patellaria</taxon>
    </lineage>
</organism>
<dbReference type="GO" id="GO:0102193">
    <property type="term" value="F:protein-ribulosamine 3-kinase activity"/>
    <property type="evidence" value="ECO:0007669"/>
    <property type="project" value="UniProtKB-EC"/>
</dbReference>
<dbReference type="InterPro" id="IPR016477">
    <property type="entry name" value="Fructo-/Ketosamine-3-kinase"/>
</dbReference>
<dbReference type="Pfam" id="PF03881">
    <property type="entry name" value="Fructosamin_kin"/>
    <property type="match status" value="1"/>
</dbReference>
<name>A0A9P4S6J2_9PEZI</name>
<evidence type="ECO:0000256" key="1">
    <source>
        <dbReference type="ARBA" id="ARBA00011961"/>
    </source>
</evidence>
<accession>A0A9P4S6J2</accession>
<dbReference type="AlphaFoldDB" id="A0A9P4S6J2"/>
<evidence type="ECO:0000313" key="5">
    <source>
        <dbReference type="Proteomes" id="UP000799429"/>
    </source>
</evidence>
<dbReference type="OrthoDB" id="5772781at2759"/>
<gene>
    <name evidence="4" type="ORF">M501DRAFT_1006970</name>
</gene>
<comment type="catalytic activity">
    <reaction evidence="2">
        <text>N(6)-D-ribulosyl-L-lysyl-[protein] + ATP = N(6)-(3-O-phospho-D-ribulosyl)-L-lysyl-[protein] + ADP + H(+)</text>
        <dbReference type="Rhea" id="RHEA:48432"/>
        <dbReference type="Rhea" id="RHEA-COMP:12103"/>
        <dbReference type="Rhea" id="RHEA-COMP:12104"/>
        <dbReference type="ChEBI" id="CHEBI:15378"/>
        <dbReference type="ChEBI" id="CHEBI:30616"/>
        <dbReference type="ChEBI" id="CHEBI:90418"/>
        <dbReference type="ChEBI" id="CHEBI:90420"/>
        <dbReference type="ChEBI" id="CHEBI:456216"/>
        <dbReference type="EC" id="2.7.1.172"/>
    </reaction>
    <physiologicalReaction direction="left-to-right" evidence="2">
        <dbReference type="Rhea" id="RHEA:48433"/>
    </physiologicalReaction>
</comment>
<evidence type="ECO:0000256" key="2">
    <source>
        <dbReference type="ARBA" id="ARBA00048655"/>
    </source>
</evidence>
<comment type="caution">
    <text evidence="4">The sequence shown here is derived from an EMBL/GenBank/DDBJ whole genome shotgun (WGS) entry which is preliminary data.</text>
</comment>
<dbReference type="InterPro" id="IPR011009">
    <property type="entry name" value="Kinase-like_dom_sf"/>
</dbReference>
<dbReference type="PANTHER" id="PTHR12149:SF8">
    <property type="entry name" value="PROTEIN-RIBULOSAMINE 3-KINASE"/>
    <property type="match status" value="1"/>
</dbReference>
<proteinExistence type="predicted"/>
<dbReference type="PANTHER" id="PTHR12149">
    <property type="entry name" value="FRUCTOSAMINE 3 KINASE-RELATED PROTEIN"/>
    <property type="match status" value="1"/>
</dbReference>
<dbReference type="EMBL" id="MU006101">
    <property type="protein sequence ID" value="KAF2837068.1"/>
    <property type="molecule type" value="Genomic_DNA"/>
</dbReference>